<evidence type="ECO:0000313" key="2">
    <source>
        <dbReference type="EMBL" id="CUP33916.1"/>
    </source>
</evidence>
<sequence>MKKYCIFLCLFIILLLCGCSEDSDESKSANGYCPFQLEGKTLLLRNNDATIKLSAEHFKSGVVVNNVTVDYEKYPPSYSYVITNKNQAAYYLEATKKTYIPYYGTYNYGTFKFDIDLVFISEIAGTYSGVQTNANNKKTTITGTFTIK</sequence>
<dbReference type="EMBL" id="CZAE01000010">
    <property type="protein sequence ID" value="CUP33916.1"/>
    <property type="molecule type" value="Genomic_DNA"/>
</dbReference>
<dbReference type="RefSeq" id="WP_010535591.1">
    <property type="nucleotide sequence ID" value="NZ_CABMFH010000010.1"/>
</dbReference>
<keyword evidence="1" id="KW-0732">Signal</keyword>
<accession>A0A174MEX3</accession>
<protein>
    <recommendedName>
        <fullName evidence="6">Lipoprotein</fullName>
    </recommendedName>
</protein>
<evidence type="ECO:0000313" key="4">
    <source>
        <dbReference type="Proteomes" id="UP000095606"/>
    </source>
</evidence>
<gene>
    <name evidence="2" type="ORF">ERS852461_02365</name>
    <name evidence="3" type="ORF">NXY30_02470</name>
</gene>
<keyword evidence="5" id="KW-1185">Reference proteome</keyword>
<evidence type="ECO:0000313" key="3">
    <source>
        <dbReference type="EMBL" id="UVQ75305.1"/>
    </source>
</evidence>
<accession>A0A3E5GCD1</accession>
<feature type="chain" id="PRO_5041045496" description="Lipoprotein" evidence="1">
    <location>
        <begin position="23"/>
        <end position="148"/>
    </location>
</feature>
<organism evidence="2 4">
    <name type="scientific">Bacteroides faecis</name>
    <dbReference type="NCBI Taxonomy" id="674529"/>
    <lineage>
        <taxon>Bacteria</taxon>
        <taxon>Pseudomonadati</taxon>
        <taxon>Bacteroidota</taxon>
        <taxon>Bacteroidia</taxon>
        <taxon>Bacteroidales</taxon>
        <taxon>Bacteroidaceae</taxon>
        <taxon>Bacteroides</taxon>
    </lineage>
</organism>
<evidence type="ECO:0000256" key="1">
    <source>
        <dbReference type="SAM" id="SignalP"/>
    </source>
</evidence>
<dbReference type="Proteomes" id="UP000095606">
    <property type="component" value="Unassembled WGS sequence"/>
</dbReference>
<dbReference type="EMBL" id="CP103141">
    <property type="protein sequence ID" value="UVQ75305.1"/>
    <property type="molecule type" value="Genomic_DNA"/>
</dbReference>
<dbReference type="GeneID" id="69587637"/>
<evidence type="ECO:0000313" key="5">
    <source>
        <dbReference type="Proteomes" id="UP001060104"/>
    </source>
</evidence>
<name>A0A174MEX3_9BACE</name>
<reference evidence="2 4" key="1">
    <citation type="submission" date="2015-09" db="EMBL/GenBank/DDBJ databases">
        <authorList>
            <consortium name="Pathogen Informatics"/>
        </authorList>
    </citation>
    <scope>NUCLEOTIDE SEQUENCE [LARGE SCALE GENOMIC DNA]</scope>
    <source>
        <strain evidence="2 4">2789STDY5834846</strain>
    </source>
</reference>
<proteinExistence type="predicted"/>
<evidence type="ECO:0008006" key="6">
    <source>
        <dbReference type="Google" id="ProtNLM"/>
    </source>
</evidence>
<reference evidence="3" key="2">
    <citation type="submission" date="2022-08" db="EMBL/GenBank/DDBJ databases">
        <title>Genome Sequencing of Bacteroides fragilis Group Isolates with Nanopore Technology.</title>
        <authorList>
            <person name="Tisza M.J."/>
            <person name="Smith D."/>
            <person name="Dekker J.P."/>
        </authorList>
    </citation>
    <scope>NUCLEOTIDE SEQUENCE</scope>
    <source>
        <strain evidence="3">BFG-527</strain>
    </source>
</reference>
<dbReference type="AlphaFoldDB" id="A0A174MEX3"/>
<dbReference type="Proteomes" id="UP001060104">
    <property type="component" value="Chromosome"/>
</dbReference>
<feature type="signal peptide" evidence="1">
    <location>
        <begin position="1"/>
        <end position="22"/>
    </location>
</feature>
<dbReference type="PROSITE" id="PS51257">
    <property type="entry name" value="PROKAR_LIPOPROTEIN"/>
    <property type="match status" value="1"/>
</dbReference>